<organism evidence="2 3">
    <name type="scientific">Streptomyces umbrinus</name>
    <dbReference type="NCBI Taxonomy" id="67370"/>
    <lineage>
        <taxon>Bacteria</taxon>
        <taxon>Bacillati</taxon>
        <taxon>Actinomycetota</taxon>
        <taxon>Actinomycetes</taxon>
        <taxon>Kitasatosporales</taxon>
        <taxon>Streptomycetaceae</taxon>
        <taxon>Streptomyces</taxon>
        <taxon>Streptomyces phaeochromogenes group</taxon>
    </lineage>
</organism>
<name>A0ABU0SZ72_9ACTN</name>
<protein>
    <recommendedName>
        <fullName evidence="4">Secreted protein</fullName>
    </recommendedName>
</protein>
<evidence type="ECO:0000313" key="2">
    <source>
        <dbReference type="EMBL" id="MDQ1028733.1"/>
    </source>
</evidence>
<sequence length="193" mass="19953">MPYERWAPKVVRSSSGIVAGLTATALAAIGFLTYQASAHVPSSLGSSRPADSSKAAAAKAPRDKQHPTALPAASGTGRRVVYSVDDDRVWLVGSGDRVKRTFKVTPGTVDPAPAAYVVTSRSGKITGSDGVAVEHVVRFTNVSGVAIGFSAALNGTTTAPAPSKKLGGIRESREDGTAMWEFATIGTRVTVIK</sequence>
<dbReference type="EMBL" id="JAUSZI010000002">
    <property type="protein sequence ID" value="MDQ1028733.1"/>
    <property type="molecule type" value="Genomic_DNA"/>
</dbReference>
<feature type="compositionally biased region" description="Low complexity" evidence="1">
    <location>
        <begin position="46"/>
        <end position="59"/>
    </location>
</feature>
<keyword evidence="3" id="KW-1185">Reference proteome</keyword>
<evidence type="ECO:0000313" key="3">
    <source>
        <dbReference type="Proteomes" id="UP001230328"/>
    </source>
</evidence>
<gene>
    <name evidence="2" type="ORF">QF035_006315</name>
</gene>
<accession>A0ABU0SZ72</accession>
<comment type="caution">
    <text evidence="2">The sequence shown here is derived from an EMBL/GenBank/DDBJ whole genome shotgun (WGS) entry which is preliminary data.</text>
</comment>
<feature type="region of interest" description="Disordered" evidence="1">
    <location>
        <begin position="42"/>
        <end position="74"/>
    </location>
</feature>
<evidence type="ECO:0000256" key="1">
    <source>
        <dbReference type="SAM" id="MobiDB-lite"/>
    </source>
</evidence>
<dbReference type="RefSeq" id="WP_373466757.1">
    <property type="nucleotide sequence ID" value="NZ_JAUSZI010000002.1"/>
</dbReference>
<evidence type="ECO:0008006" key="4">
    <source>
        <dbReference type="Google" id="ProtNLM"/>
    </source>
</evidence>
<reference evidence="2 3" key="1">
    <citation type="submission" date="2023-07" db="EMBL/GenBank/DDBJ databases">
        <title>Comparative genomics of wheat-associated soil bacteria to identify genetic determinants of phenazine resistance.</title>
        <authorList>
            <person name="Mouncey N."/>
        </authorList>
    </citation>
    <scope>NUCLEOTIDE SEQUENCE [LARGE SCALE GENOMIC DNA]</scope>
    <source>
        <strain evidence="2 3">V2I4</strain>
    </source>
</reference>
<proteinExistence type="predicted"/>
<dbReference type="Proteomes" id="UP001230328">
    <property type="component" value="Unassembled WGS sequence"/>
</dbReference>